<dbReference type="OrthoDB" id="9780299at2"/>
<dbReference type="Pfam" id="PF20239">
    <property type="entry name" value="DUF6596"/>
    <property type="match status" value="1"/>
</dbReference>
<dbReference type="GO" id="GO:0016987">
    <property type="term" value="F:sigma factor activity"/>
    <property type="evidence" value="ECO:0007669"/>
    <property type="project" value="InterPro"/>
</dbReference>
<dbReference type="GO" id="GO:0003677">
    <property type="term" value="F:DNA binding"/>
    <property type="evidence" value="ECO:0007669"/>
    <property type="project" value="InterPro"/>
</dbReference>
<dbReference type="Pfam" id="PF08281">
    <property type="entry name" value="Sigma70_r4_2"/>
    <property type="match status" value="1"/>
</dbReference>
<dbReference type="RefSeq" id="WP_037458028.1">
    <property type="nucleotide sequence ID" value="NZ_AVFL01000022.1"/>
</dbReference>
<dbReference type="InterPro" id="IPR013249">
    <property type="entry name" value="RNA_pol_sigma70_r4_t2"/>
</dbReference>
<accession>W9GVQ7</accession>
<dbReference type="SUPFAM" id="SSF88659">
    <property type="entry name" value="Sigma3 and sigma4 domains of RNA polymerase sigma factors"/>
    <property type="match status" value="1"/>
</dbReference>
<feature type="domain" description="RNA polymerase sigma-70 region 2" evidence="1">
    <location>
        <begin position="15"/>
        <end position="77"/>
    </location>
</feature>
<dbReference type="InterPro" id="IPR013324">
    <property type="entry name" value="RNA_pol_sigma_r3/r4-like"/>
</dbReference>
<dbReference type="NCBIfam" id="TIGR02937">
    <property type="entry name" value="sigma70-ECF"/>
    <property type="match status" value="1"/>
</dbReference>
<dbReference type="EMBL" id="AVFL01000022">
    <property type="protein sequence ID" value="EWY37889.1"/>
    <property type="molecule type" value="Genomic_DNA"/>
</dbReference>
<evidence type="ECO:0000259" key="1">
    <source>
        <dbReference type="Pfam" id="PF04542"/>
    </source>
</evidence>
<dbReference type="PATRIC" id="fig|1385369.3.peg.5037"/>
<dbReference type="InterPro" id="IPR011990">
    <property type="entry name" value="TPR-like_helical_dom_sf"/>
</dbReference>
<comment type="caution">
    <text evidence="4">The sequence shown here is derived from an EMBL/GenBank/DDBJ whole genome shotgun (WGS) entry which is preliminary data.</text>
</comment>
<dbReference type="InterPro" id="IPR013325">
    <property type="entry name" value="RNA_pol_sigma_r2"/>
</dbReference>
<proteinExistence type="predicted"/>
<dbReference type="InterPro" id="IPR014284">
    <property type="entry name" value="RNA_pol_sigma-70_dom"/>
</dbReference>
<dbReference type="SUPFAM" id="SSF48452">
    <property type="entry name" value="TPR-like"/>
    <property type="match status" value="1"/>
</dbReference>
<dbReference type="PANTHER" id="PTHR47756:SF1">
    <property type="entry name" value="BLL0085 PROTEIN"/>
    <property type="match status" value="1"/>
</dbReference>
<dbReference type="InterPro" id="IPR046531">
    <property type="entry name" value="DUF6596"/>
</dbReference>
<name>W9GVQ7_9PROT</name>
<evidence type="ECO:0000313" key="5">
    <source>
        <dbReference type="Proteomes" id="UP000019486"/>
    </source>
</evidence>
<keyword evidence="5" id="KW-1185">Reference proteome</keyword>
<evidence type="ECO:0000313" key="4">
    <source>
        <dbReference type="EMBL" id="EWY37889.1"/>
    </source>
</evidence>
<dbReference type="AlphaFoldDB" id="W9GVQ7"/>
<dbReference type="PANTHER" id="PTHR47756">
    <property type="entry name" value="BLL6612 PROTEIN-RELATED"/>
    <property type="match status" value="1"/>
</dbReference>
<dbReference type="Gene3D" id="1.10.1740.10">
    <property type="match status" value="1"/>
</dbReference>
<sequence length="420" mass="45994">MTDPAWIDAALTAARPQALGALLRYFRDLDTAEEAFQEACLRALGNWPRNGPPRDPTAWLIFVGRNAAIDQVRRQGKQRPLPPDEAFSDLEDAEADLAERLDGSRYRDDILRLLFICCHPDLPTTQQVALALRVVSGLPVKRIASAFLVGESAMEQRITRAKSRVAGAGVPFEAPGPEERAERLTAVSTMVYLIFNEGYSTSAADTPRRAPLCDEAIRLARLLLRLFPGEPEIMGLLALLLLQHARAPARFDAGGSIVTLEDQDRSLWSSGMIAEGLALIDKAIRHRQAGPYQVQAAIAALHARAVRPEETDWTQIDLLYATLERLQPSPVVTLNRAVAVAKTKGPQAALDMIEPLAPRLAGYFHFFGVRGAFLARLGRAEEARVAFDRAMALANTAAEAAHIRSHLDQLTLENPATIPD</sequence>
<dbReference type="Pfam" id="PF04542">
    <property type="entry name" value="Sigma70_r2"/>
    <property type="match status" value="1"/>
</dbReference>
<protein>
    <recommendedName>
        <fullName evidence="6">RNA polymerase subunit sigma-24</fullName>
    </recommendedName>
</protein>
<organism evidence="4 5">
    <name type="scientific">Skermanella stibiiresistens SB22</name>
    <dbReference type="NCBI Taxonomy" id="1385369"/>
    <lineage>
        <taxon>Bacteria</taxon>
        <taxon>Pseudomonadati</taxon>
        <taxon>Pseudomonadota</taxon>
        <taxon>Alphaproteobacteria</taxon>
        <taxon>Rhodospirillales</taxon>
        <taxon>Azospirillaceae</taxon>
        <taxon>Skermanella</taxon>
    </lineage>
</organism>
<dbReference type="InterPro" id="IPR007627">
    <property type="entry name" value="RNA_pol_sigma70_r2"/>
</dbReference>
<dbReference type="SUPFAM" id="SSF88946">
    <property type="entry name" value="Sigma2 domain of RNA polymerase sigma factors"/>
    <property type="match status" value="1"/>
</dbReference>
<reference evidence="4 5" key="1">
    <citation type="submission" date="2013-08" db="EMBL/GenBank/DDBJ databases">
        <title>The genome sequence of Skermanella stibiiresistens.</title>
        <authorList>
            <person name="Zhu W."/>
            <person name="Wang G."/>
        </authorList>
    </citation>
    <scope>NUCLEOTIDE SEQUENCE [LARGE SCALE GENOMIC DNA]</scope>
    <source>
        <strain evidence="4 5">SB22</strain>
    </source>
</reference>
<gene>
    <name evidence="4" type="ORF">N825_15925</name>
</gene>
<dbReference type="GO" id="GO:0006352">
    <property type="term" value="P:DNA-templated transcription initiation"/>
    <property type="evidence" value="ECO:0007669"/>
    <property type="project" value="InterPro"/>
</dbReference>
<dbReference type="Proteomes" id="UP000019486">
    <property type="component" value="Unassembled WGS sequence"/>
</dbReference>
<feature type="domain" description="RNA polymerase sigma factor 70 region 4 type 2" evidence="2">
    <location>
        <begin position="114"/>
        <end position="164"/>
    </location>
</feature>
<evidence type="ECO:0008006" key="6">
    <source>
        <dbReference type="Google" id="ProtNLM"/>
    </source>
</evidence>
<feature type="domain" description="DUF6596" evidence="3">
    <location>
        <begin position="183"/>
        <end position="283"/>
    </location>
</feature>
<evidence type="ECO:0000259" key="2">
    <source>
        <dbReference type="Pfam" id="PF08281"/>
    </source>
</evidence>
<dbReference type="STRING" id="1385369.N825_15925"/>
<evidence type="ECO:0000259" key="3">
    <source>
        <dbReference type="Pfam" id="PF20239"/>
    </source>
</evidence>